<protein>
    <submittedName>
        <fullName evidence="1">Uncharacterized protein</fullName>
    </submittedName>
</protein>
<dbReference type="KEGG" id="mrtj:KHC33_07950"/>
<reference evidence="1 2" key="1">
    <citation type="submission" date="2021-05" db="EMBL/GenBank/DDBJ databases">
        <title>A novel Methanospirillum isolate from a pyrite-forming mixed culture.</title>
        <authorList>
            <person name="Bunk B."/>
            <person name="Sproer C."/>
            <person name="Spring S."/>
            <person name="Pester M."/>
        </authorList>
    </citation>
    <scope>NUCLEOTIDE SEQUENCE [LARGE SCALE GENOMIC DNA]</scope>
    <source>
        <strain evidence="1 2">J.3.6.1-F.2.7.3</strain>
    </source>
</reference>
<dbReference type="Proteomes" id="UP000680656">
    <property type="component" value="Chromosome"/>
</dbReference>
<accession>A0A8E7EIF1</accession>
<dbReference type="RefSeq" id="WP_214421174.1">
    <property type="nucleotide sequence ID" value="NZ_CP075546.1"/>
</dbReference>
<evidence type="ECO:0000313" key="1">
    <source>
        <dbReference type="EMBL" id="QVV90403.1"/>
    </source>
</evidence>
<name>A0A8E7EIF1_9EURY</name>
<dbReference type="EMBL" id="CP075546">
    <property type="protein sequence ID" value="QVV90403.1"/>
    <property type="molecule type" value="Genomic_DNA"/>
</dbReference>
<gene>
    <name evidence="1" type="ORF">KHC33_07950</name>
</gene>
<dbReference type="AlphaFoldDB" id="A0A8E7EIF1"/>
<dbReference type="GeneID" id="65097108"/>
<evidence type="ECO:0000313" key="2">
    <source>
        <dbReference type="Proteomes" id="UP000680656"/>
    </source>
</evidence>
<organism evidence="1 2">
    <name type="scientific">Methanospirillum purgamenti</name>
    <dbReference type="NCBI Taxonomy" id="2834276"/>
    <lineage>
        <taxon>Archaea</taxon>
        <taxon>Methanobacteriati</taxon>
        <taxon>Methanobacteriota</taxon>
        <taxon>Stenosarchaea group</taxon>
        <taxon>Methanomicrobia</taxon>
        <taxon>Methanomicrobiales</taxon>
        <taxon>Methanospirillaceae</taxon>
        <taxon>Methanospirillum</taxon>
    </lineage>
</organism>
<keyword evidence="2" id="KW-1185">Reference proteome</keyword>
<sequence>MTEIKTINQIRDEGLAALIKALGPGDAIRYINSFEQGTGGIIVKKNTRSWMKSLMLLLPESKIVPNRSKYNY</sequence>
<proteinExistence type="predicted"/>